<organism evidence="4 5">
    <name type="scientific">Bradyrhizobium niftali</name>
    <dbReference type="NCBI Taxonomy" id="2560055"/>
    <lineage>
        <taxon>Bacteria</taxon>
        <taxon>Pseudomonadati</taxon>
        <taxon>Pseudomonadota</taxon>
        <taxon>Alphaproteobacteria</taxon>
        <taxon>Hyphomicrobiales</taxon>
        <taxon>Nitrobacteraceae</taxon>
        <taxon>Bradyrhizobium</taxon>
    </lineage>
</organism>
<protein>
    <submittedName>
        <fullName evidence="4">D-2-hydroxyacid dehydrogenase</fullName>
    </submittedName>
</protein>
<evidence type="ECO:0000256" key="1">
    <source>
        <dbReference type="ARBA" id="ARBA00023002"/>
    </source>
</evidence>
<evidence type="ECO:0000256" key="2">
    <source>
        <dbReference type="ARBA" id="ARBA00023027"/>
    </source>
</evidence>
<dbReference type="InterPro" id="IPR006140">
    <property type="entry name" value="D-isomer_DH_NAD-bd"/>
</dbReference>
<keyword evidence="5" id="KW-1185">Reference proteome</keyword>
<keyword evidence="2" id="KW-0520">NAD</keyword>
<comment type="caution">
    <text evidence="4">The sequence shown here is derived from an EMBL/GenBank/DDBJ whole genome shotgun (WGS) entry which is preliminary data.</text>
</comment>
<dbReference type="PANTHER" id="PTHR43333">
    <property type="entry name" value="2-HACID_DH_C DOMAIN-CONTAINING PROTEIN"/>
    <property type="match status" value="1"/>
</dbReference>
<dbReference type="SUPFAM" id="SSF51735">
    <property type="entry name" value="NAD(P)-binding Rossmann-fold domains"/>
    <property type="match status" value="1"/>
</dbReference>
<evidence type="ECO:0000259" key="3">
    <source>
        <dbReference type="Pfam" id="PF02826"/>
    </source>
</evidence>
<proteinExistence type="predicted"/>
<evidence type="ECO:0000313" key="5">
    <source>
        <dbReference type="Proteomes" id="UP000297966"/>
    </source>
</evidence>
<dbReference type="GO" id="GO:0016616">
    <property type="term" value="F:oxidoreductase activity, acting on the CH-OH group of donors, NAD or NADP as acceptor"/>
    <property type="evidence" value="ECO:0007669"/>
    <property type="project" value="InterPro"/>
</dbReference>
<dbReference type="GO" id="GO:0051287">
    <property type="term" value="F:NAD binding"/>
    <property type="evidence" value="ECO:0007669"/>
    <property type="project" value="InterPro"/>
</dbReference>
<sequence>MVSPPTLHIHFDSRREASPVTHMTETLIDAALRRHPALEGKVKLTTSWNLENVAAALATADMFVGFRMPKELIRDASPRLKSIHVIGAGVEHLHPTEWISPGIVVTNNRGVHRQKAAESILLFALMLNSNIPGLATAQRNANWNPLFATSIKGKTALIIGVGEVGSAGANELRKLGLRVVGIRRSGTPHPSCDETYGPSALHALLPQADFVFLTTPLTKETRTLIGKAEFALMKPGAGFANFCRAKVCDYNALGDCLHSGKISGAILDVFDPEPLPADSWLWTVPNLFITPHCLSDDAEQYIPMTLDLVFENAKRLLNFQPMKNIVDLQREY</sequence>
<dbReference type="Proteomes" id="UP000297966">
    <property type="component" value="Unassembled WGS sequence"/>
</dbReference>
<dbReference type="OrthoDB" id="9793626at2"/>
<reference evidence="4 5" key="1">
    <citation type="submission" date="2019-03" db="EMBL/GenBank/DDBJ databases">
        <title>Bradyrhizobium diversity isolated from nodules of Chamaecrista fasciculata.</title>
        <authorList>
            <person name="Klepa M.S."/>
            <person name="Urquiaga M.O."/>
            <person name="Hungria M."/>
            <person name="Delamuta J.R."/>
        </authorList>
    </citation>
    <scope>NUCLEOTIDE SEQUENCE [LARGE SCALE GENOMIC DNA]</scope>
    <source>
        <strain evidence="4 5">CNPSo 3448</strain>
    </source>
</reference>
<dbReference type="CDD" id="cd05300">
    <property type="entry name" value="2-Hacid_dh_1"/>
    <property type="match status" value="1"/>
</dbReference>
<accession>A0A4Y9KXK2</accession>
<dbReference type="AlphaFoldDB" id="A0A4Y9KXK2"/>
<gene>
    <name evidence="4" type="ORF">E4K65_46145</name>
</gene>
<dbReference type="SUPFAM" id="SSF52283">
    <property type="entry name" value="Formate/glycerate dehydrogenase catalytic domain-like"/>
    <property type="match status" value="1"/>
</dbReference>
<dbReference type="InterPro" id="IPR036291">
    <property type="entry name" value="NAD(P)-bd_dom_sf"/>
</dbReference>
<dbReference type="EMBL" id="SPQT01000085">
    <property type="protein sequence ID" value="TFV35875.1"/>
    <property type="molecule type" value="Genomic_DNA"/>
</dbReference>
<dbReference type="Pfam" id="PF02826">
    <property type="entry name" value="2-Hacid_dh_C"/>
    <property type="match status" value="1"/>
</dbReference>
<keyword evidence="1" id="KW-0560">Oxidoreductase</keyword>
<dbReference type="PANTHER" id="PTHR43333:SF1">
    <property type="entry name" value="D-ISOMER SPECIFIC 2-HYDROXYACID DEHYDROGENASE NAD-BINDING DOMAIN-CONTAINING PROTEIN"/>
    <property type="match status" value="1"/>
</dbReference>
<feature type="domain" description="D-isomer specific 2-hydroxyacid dehydrogenase NAD-binding" evidence="3">
    <location>
        <begin position="123"/>
        <end position="293"/>
    </location>
</feature>
<name>A0A4Y9KXK2_9BRAD</name>
<dbReference type="Gene3D" id="3.40.50.720">
    <property type="entry name" value="NAD(P)-binding Rossmann-like Domain"/>
    <property type="match status" value="2"/>
</dbReference>
<evidence type="ECO:0000313" key="4">
    <source>
        <dbReference type="EMBL" id="TFV35875.1"/>
    </source>
</evidence>